<feature type="region of interest" description="Disordered" evidence="1">
    <location>
        <begin position="149"/>
        <end position="170"/>
    </location>
</feature>
<evidence type="ECO:0000256" key="1">
    <source>
        <dbReference type="SAM" id="MobiDB-lite"/>
    </source>
</evidence>
<organism evidence="2 3">
    <name type="scientific">Trifolium pratense</name>
    <name type="common">Red clover</name>
    <dbReference type="NCBI Taxonomy" id="57577"/>
    <lineage>
        <taxon>Eukaryota</taxon>
        <taxon>Viridiplantae</taxon>
        <taxon>Streptophyta</taxon>
        <taxon>Embryophyta</taxon>
        <taxon>Tracheophyta</taxon>
        <taxon>Spermatophyta</taxon>
        <taxon>Magnoliopsida</taxon>
        <taxon>eudicotyledons</taxon>
        <taxon>Gunneridae</taxon>
        <taxon>Pentapetalae</taxon>
        <taxon>rosids</taxon>
        <taxon>fabids</taxon>
        <taxon>Fabales</taxon>
        <taxon>Fabaceae</taxon>
        <taxon>Papilionoideae</taxon>
        <taxon>50 kb inversion clade</taxon>
        <taxon>NPAAA clade</taxon>
        <taxon>Hologalegina</taxon>
        <taxon>IRL clade</taxon>
        <taxon>Trifolieae</taxon>
        <taxon>Trifolium</taxon>
    </lineage>
</organism>
<reference evidence="2 3" key="2">
    <citation type="journal article" date="2017" name="Front. Plant Sci.">
        <title>Gene Classification and Mining of Molecular Markers Useful in Red Clover (Trifolium pratense) Breeding.</title>
        <authorList>
            <person name="Istvanek J."/>
            <person name="Dluhosova J."/>
            <person name="Dluhos P."/>
            <person name="Patkova L."/>
            <person name="Nedelnik J."/>
            <person name="Repkova J."/>
        </authorList>
    </citation>
    <scope>NUCLEOTIDE SEQUENCE [LARGE SCALE GENOMIC DNA]</scope>
    <source>
        <strain evidence="3">cv. Tatra</strain>
        <tissue evidence="2">Young leaves</tissue>
    </source>
</reference>
<evidence type="ECO:0000313" key="3">
    <source>
        <dbReference type="Proteomes" id="UP000236291"/>
    </source>
</evidence>
<feature type="region of interest" description="Disordered" evidence="1">
    <location>
        <begin position="206"/>
        <end position="237"/>
    </location>
</feature>
<protein>
    <submittedName>
        <fullName evidence="2">Uncharacterized protein</fullName>
    </submittedName>
</protein>
<name>A0A2K3L6K3_TRIPR</name>
<feature type="compositionally biased region" description="Acidic residues" evidence="1">
    <location>
        <begin position="227"/>
        <end position="237"/>
    </location>
</feature>
<dbReference type="AlphaFoldDB" id="A0A2K3L6K3"/>
<gene>
    <name evidence="2" type="ORF">L195_g030072</name>
</gene>
<accession>A0A2K3L6K3</accession>
<evidence type="ECO:0000313" key="2">
    <source>
        <dbReference type="EMBL" id="PNX74157.1"/>
    </source>
</evidence>
<dbReference type="EMBL" id="ASHM01027106">
    <property type="protein sequence ID" value="PNX74157.1"/>
    <property type="molecule type" value="Genomic_DNA"/>
</dbReference>
<feature type="compositionally biased region" description="Acidic residues" evidence="1">
    <location>
        <begin position="209"/>
        <end position="218"/>
    </location>
</feature>
<comment type="caution">
    <text evidence="2">The sequence shown here is derived from an EMBL/GenBank/DDBJ whole genome shotgun (WGS) entry which is preliminary data.</text>
</comment>
<sequence length="237" mass="26051">MLSSLRPSSEFLIIPFSHHPIHSPSLAPLRAFRDEMRTFTQLFFLLVLYNIQPNTHTSDATTNVMGLIHYIHQGLEIDVAGIISSWMKEIVLSGHPDKLLKSAKVRAKSPLGYPCLIMGLCTTNKLTIPQIGSEEISIINDDYVDRHCKPKKKKRAAPPPQPPTQSSTSAATDQNFYNFCTYMYDQNDAGYRAMTAVHESIYRGGGAVDNEDAADDVEGSAASMAEGDGDDNDSASD</sequence>
<reference evidence="2 3" key="1">
    <citation type="journal article" date="2014" name="Am. J. Bot.">
        <title>Genome assembly and annotation for red clover (Trifolium pratense; Fabaceae).</title>
        <authorList>
            <person name="Istvanek J."/>
            <person name="Jaros M."/>
            <person name="Krenek A."/>
            <person name="Repkova J."/>
        </authorList>
    </citation>
    <scope>NUCLEOTIDE SEQUENCE [LARGE SCALE GENOMIC DNA]</scope>
    <source>
        <strain evidence="3">cv. Tatra</strain>
        <tissue evidence="2">Young leaves</tissue>
    </source>
</reference>
<proteinExistence type="predicted"/>
<dbReference type="Proteomes" id="UP000236291">
    <property type="component" value="Unassembled WGS sequence"/>
</dbReference>